<dbReference type="Proteomes" id="UP000033423">
    <property type="component" value="Unassembled WGS sequence"/>
</dbReference>
<feature type="non-terminal residue" evidence="2">
    <location>
        <position position="117"/>
    </location>
</feature>
<sequence>MGRKKDNEKKETSTAKAKTSKKKETSTAKAKTSKKRKTNPNTAFAVAKDVGSKAEESVNRMGKAATGAISKAVGKSTTRAVKGAAKVGKRLLKALPTIGSAGAIVSGALAVKGAYDK</sequence>
<dbReference type="AlphaFoldDB" id="A0A0F3GKA2"/>
<keyword evidence="3" id="KW-1185">Reference proteome</keyword>
<comment type="caution">
    <text evidence="2">The sequence shown here is derived from an EMBL/GenBank/DDBJ whole genome shotgun (WGS) entry which is preliminary data.</text>
</comment>
<protein>
    <submittedName>
        <fullName evidence="2">Uncharacterized protein</fullName>
    </submittedName>
</protein>
<evidence type="ECO:0000313" key="3">
    <source>
        <dbReference type="Proteomes" id="UP000033423"/>
    </source>
</evidence>
<gene>
    <name evidence="2" type="ORF">MBAV_005460</name>
</gene>
<reference evidence="2 3" key="1">
    <citation type="submission" date="2015-02" db="EMBL/GenBank/DDBJ databases">
        <title>Single-cell genomics of uncultivated deep-branching MTB reveals a conserved set of magnetosome genes.</title>
        <authorList>
            <person name="Kolinko S."/>
            <person name="Richter M."/>
            <person name="Glockner F.O."/>
            <person name="Brachmann A."/>
            <person name="Schuler D."/>
        </authorList>
    </citation>
    <scope>NUCLEOTIDE SEQUENCE [LARGE SCALE GENOMIC DNA]</scope>
    <source>
        <strain evidence="2">TM-1</strain>
    </source>
</reference>
<feature type="compositionally biased region" description="Basic and acidic residues" evidence="1">
    <location>
        <begin position="1"/>
        <end position="13"/>
    </location>
</feature>
<proteinExistence type="predicted"/>
<dbReference type="EMBL" id="LACI01002351">
    <property type="protein sequence ID" value="KJU82345.1"/>
    <property type="molecule type" value="Genomic_DNA"/>
</dbReference>
<evidence type="ECO:0000313" key="2">
    <source>
        <dbReference type="EMBL" id="KJU82345.1"/>
    </source>
</evidence>
<name>A0A0F3GKA2_9BACT</name>
<accession>A0A0F3GKA2</accession>
<feature type="region of interest" description="Disordered" evidence="1">
    <location>
        <begin position="1"/>
        <end position="43"/>
    </location>
</feature>
<evidence type="ECO:0000256" key="1">
    <source>
        <dbReference type="SAM" id="MobiDB-lite"/>
    </source>
</evidence>
<organism evidence="2 3">
    <name type="scientific">Candidatus Magnetobacterium bavaricum</name>
    <dbReference type="NCBI Taxonomy" id="29290"/>
    <lineage>
        <taxon>Bacteria</taxon>
        <taxon>Pseudomonadati</taxon>
        <taxon>Nitrospirota</taxon>
        <taxon>Thermodesulfovibrionia</taxon>
        <taxon>Thermodesulfovibrionales</taxon>
        <taxon>Candidatus Magnetobacteriaceae</taxon>
        <taxon>Candidatus Magnetobacterium</taxon>
    </lineage>
</organism>